<evidence type="ECO:0000256" key="4">
    <source>
        <dbReference type="ARBA" id="ARBA00023136"/>
    </source>
</evidence>
<feature type="transmembrane region" description="Helical" evidence="5">
    <location>
        <begin position="191"/>
        <end position="218"/>
    </location>
</feature>
<sequence>MQKSPGSTFPPWSLLVAEILLHVSLSRIVSVFGIGSNIINITVFCKQGFKETITVGLVGLAISDFGTVVGGLVLAECFNPLMPYEEWRVKNREVQYLAGSFPRVCFARITGLITVYITLERCLCVAIPLHVKRMLKPKRTFVTVLCIYALVISSIMPVYVGYSLDWKFSTQDNATVFGLVMSPNAAELENITYIATVVLQMTSFILLILLTSALVIMLKKKSEWRKQTSSLSENKTSTSKRDRSAIRLVVMVA</sequence>
<evidence type="ECO:0000313" key="7">
    <source>
        <dbReference type="Proteomes" id="UP000694888"/>
    </source>
</evidence>
<evidence type="ECO:0000256" key="1">
    <source>
        <dbReference type="ARBA" id="ARBA00004370"/>
    </source>
</evidence>
<dbReference type="GeneID" id="101860954"/>
<feature type="transmembrane region" description="Helical" evidence="5">
    <location>
        <begin position="12"/>
        <end position="34"/>
    </location>
</feature>
<dbReference type="InterPro" id="IPR017452">
    <property type="entry name" value="GPCR_Rhodpsn_7TM"/>
</dbReference>
<dbReference type="Pfam" id="PF00001">
    <property type="entry name" value="7tm_1"/>
    <property type="match status" value="1"/>
</dbReference>
<comment type="subcellular location">
    <subcellularLocation>
        <location evidence="1">Membrane</location>
    </subcellularLocation>
</comment>
<feature type="domain" description="G-protein coupled receptors family 1 profile" evidence="6">
    <location>
        <begin position="36"/>
        <end position="253"/>
    </location>
</feature>
<evidence type="ECO:0000256" key="3">
    <source>
        <dbReference type="ARBA" id="ARBA00022989"/>
    </source>
</evidence>
<dbReference type="InterPro" id="IPR000276">
    <property type="entry name" value="GPCR_Rhodpsn"/>
</dbReference>
<keyword evidence="4 5" id="KW-0472">Membrane</keyword>
<gene>
    <name evidence="8" type="primary">LOC101860954</name>
</gene>
<feature type="non-terminal residue" evidence="8">
    <location>
        <position position="253"/>
    </location>
</feature>
<name>A0ABM0KBH7_APLCA</name>
<evidence type="ECO:0000256" key="5">
    <source>
        <dbReference type="SAM" id="Phobius"/>
    </source>
</evidence>
<protein>
    <submittedName>
        <fullName evidence="8">Uncharacterized protein LOC101860954</fullName>
    </submittedName>
</protein>
<keyword evidence="3 5" id="KW-1133">Transmembrane helix</keyword>
<dbReference type="RefSeq" id="XP_005113578.3">
    <property type="nucleotide sequence ID" value="XM_005113521.3"/>
</dbReference>
<dbReference type="PANTHER" id="PTHR46641:SF2">
    <property type="entry name" value="FMRFAMIDE RECEPTOR"/>
    <property type="match status" value="1"/>
</dbReference>
<evidence type="ECO:0000313" key="8">
    <source>
        <dbReference type="RefSeq" id="XP_005113578.3"/>
    </source>
</evidence>
<evidence type="ECO:0000256" key="2">
    <source>
        <dbReference type="ARBA" id="ARBA00022692"/>
    </source>
</evidence>
<accession>A0ABM0KBH7</accession>
<dbReference type="Gene3D" id="1.20.1070.10">
    <property type="entry name" value="Rhodopsin 7-helix transmembrane proteins"/>
    <property type="match status" value="1"/>
</dbReference>
<keyword evidence="7" id="KW-1185">Reference proteome</keyword>
<dbReference type="PANTHER" id="PTHR46641">
    <property type="entry name" value="FMRFAMIDE RECEPTOR-RELATED"/>
    <property type="match status" value="1"/>
</dbReference>
<reference evidence="8" key="1">
    <citation type="submission" date="2025-08" db="UniProtKB">
        <authorList>
            <consortium name="RefSeq"/>
        </authorList>
    </citation>
    <scope>IDENTIFICATION</scope>
</reference>
<dbReference type="PROSITE" id="PS50262">
    <property type="entry name" value="G_PROTEIN_RECEP_F1_2"/>
    <property type="match status" value="1"/>
</dbReference>
<dbReference type="SUPFAM" id="SSF81321">
    <property type="entry name" value="Family A G protein-coupled receptor-like"/>
    <property type="match status" value="1"/>
</dbReference>
<dbReference type="Proteomes" id="UP000694888">
    <property type="component" value="Unplaced"/>
</dbReference>
<organism evidence="7 8">
    <name type="scientific">Aplysia californica</name>
    <name type="common">California sea hare</name>
    <dbReference type="NCBI Taxonomy" id="6500"/>
    <lineage>
        <taxon>Eukaryota</taxon>
        <taxon>Metazoa</taxon>
        <taxon>Spiralia</taxon>
        <taxon>Lophotrochozoa</taxon>
        <taxon>Mollusca</taxon>
        <taxon>Gastropoda</taxon>
        <taxon>Heterobranchia</taxon>
        <taxon>Euthyneura</taxon>
        <taxon>Tectipleura</taxon>
        <taxon>Aplysiida</taxon>
        <taxon>Aplysioidea</taxon>
        <taxon>Aplysiidae</taxon>
        <taxon>Aplysia</taxon>
    </lineage>
</organism>
<feature type="transmembrane region" description="Helical" evidence="5">
    <location>
        <begin position="95"/>
        <end position="119"/>
    </location>
</feature>
<dbReference type="InterPro" id="IPR052954">
    <property type="entry name" value="GPCR-Ligand_Int"/>
</dbReference>
<feature type="transmembrane region" description="Helical" evidence="5">
    <location>
        <begin position="55"/>
        <end position="75"/>
    </location>
</feature>
<proteinExistence type="predicted"/>
<keyword evidence="2 5" id="KW-0812">Transmembrane</keyword>
<feature type="transmembrane region" description="Helical" evidence="5">
    <location>
        <begin position="140"/>
        <end position="162"/>
    </location>
</feature>
<evidence type="ECO:0000259" key="6">
    <source>
        <dbReference type="PROSITE" id="PS50262"/>
    </source>
</evidence>